<dbReference type="SUPFAM" id="SSF52540">
    <property type="entry name" value="P-loop containing nucleoside triphosphate hydrolases"/>
    <property type="match status" value="1"/>
</dbReference>
<dbReference type="InterPro" id="IPR011990">
    <property type="entry name" value="TPR-like_helical_dom_sf"/>
</dbReference>
<dbReference type="AlphaFoldDB" id="A0A6V8KJ86"/>
<evidence type="ECO:0000256" key="2">
    <source>
        <dbReference type="SAM" id="MobiDB-lite"/>
    </source>
</evidence>
<accession>A0A6V8KJ86</accession>
<gene>
    <name evidence="4" type="ORF">Phou_063890</name>
</gene>
<protein>
    <recommendedName>
        <fullName evidence="3">HTH cro/C1-type domain-containing protein</fullName>
    </recommendedName>
</protein>
<reference evidence="4 5" key="2">
    <citation type="submission" date="2020-03" db="EMBL/GenBank/DDBJ databases">
        <authorList>
            <person name="Ichikawa N."/>
            <person name="Kimura A."/>
            <person name="Kitahashi Y."/>
            <person name="Uohara A."/>
        </authorList>
    </citation>
    <scope>NUCLEOTIDE SEQUENCE [LARGE SCALE GENOMIC DNA]</scope>
    <source>
        <strain evidence="4 5">NBRC 108639</strain>
    </source>
</reference>
<dbReference type="SMART" id="SM00028">
    <property type="entry name" value="TPR"/>
    <property type="match status" value="5"/>
</dbReference>
<dbReference type="InterPro" id="IPR001387">
    <property type="entry name" value="Cro/C1-type_HTH"/>
</dbReference>
<dbReference type="PANTHER" id="PTHR47691">
    <property type="entry name" value="REGULATOR-RELATED"/>
    <property type="match status" value="1"/>
</dbReference>
<evidence type="ECO:0000313" key="4">
    <source>
        <dbReference type="EMBL" id="GFJ82209.1"/>
    </source>
</evidence>
<dbReference type="Gene3D" id="3.40.50.300">
    <property type="entry name" value="P-loop containing nucleotide triphosphate hydrolases"/>
    <property type="match status" value="1"/>
</dbReference>
<feature type="region of interest" description="Disordered" evidence="2">
    <location>
        <begin position="482"/>
        <end position="505"/>
    </location>
</feature>
<evidence type="ECO:0000259" key="3">
    <source>
        <dbReference type="PROSITE" id="PS50943"/>
    </source>
</evidence>
<name>A0A6V8KJ86_9ACTN</name>
<dbReference type="SUPFAM" id="SSF48452">
    <property type="entry name" value="TPR-like"/>
    <property type="match status" value="1"/>
</dbReference>
<proteinExistence type="predicted"/>
<dbReference type="GO" id="GO:0003677">
    <property type="term" value="F:DNA binding"/>
    <property type="evidence" value="ECO:0007669"/>
    <property type="project" value="InterPro"/>
</dbReference>
<reference evidence="4 5" key="1">
    <citation type="submission" date="2020-03" db="EMBL/GenBank/DDBJ databases">
        <title>Whole genome shotgun sequence of Phytohabitans houttuyneae NBRC 108639.</title>
        <authorList>
            <person name="Komaki H."/>
            <person name="Tamura T."/>
        </authorList>
    </citation>
    <scope>NUCLEOTIDE SEQUENCE [LARGE SCALE GENOMIC DNA]</scope>
    <source>
        <strain evidence="4 5">NBRC 108639</strain>
    </source>
</reference>
<dbReference type="InterPro" id="IPR010982">
    <property type="entry name" value="Lambda_DNA-bd_dom_sf"/>
</dbReference>
<dbReference type="Gene3D" id="1.25.40.10">
    <property type="entry name" value="Tetratricopeptide repeat domain"/>
    <property type="match status" value="1"/>
</dbReference>
<dbReference type="PROSITE" id="PS50943">
    <property type="entry name" value="HTH_CROC1"/>
    <property type="match status" value="1"/>
</dbReference>
<organism evidence="4 5">
    <name type="scientific">Phytohabitans houttuyneae</name>
    <dbReference type="NCBI Taxonomy" id="1076126"/>
    <lineage>
        <taxon>Bacteria</taxon>
        <taxon>Bacillati</taxon>
        <taxon>Actinomycetota</taxon>
        <taxon>Actinomycetes</taxon>
        <taxon>Micromonosporales</taxon>
        <taxon>Micromonosporaceae</taxon>
    </lineage>
</organism>
<sequence>MAGPESAAIHSADDLARVLRQLRRRDARRRGESPLTYRELAAKTGWSHSAIGLYFSGQALAPTDRFDVLVQLLGASPAEQRWLATARDRIEENRHADTGGARRARRPQAPAVVPHALPAPAPHFTGRLAELDVLTGLLGTRAVPGGTVVISAIGGTAGVGKTALALHWSHQVADRFPDGQLFVNLRGFDPDDQVVHPADAVRTLLDAMGVPARRVPATLDGQTAMYRSLLAGKRMLIVLDNARDAGQVRPLLPGVPGCLVLVTSRNLLAGLIATEGAHPLTLDLLTPSEARDLLASRLGTERTAAEPEAVDQIVTRCARLPLALAIVAAHAATNPGLRLADLADALADSRRQWAPLTADGDPAADVRSVFFWSYRTLDPDAARLFRLLGLHPGPDLTAAAAASMAGCTLPQARTWLAELTRAHLVAEHRPGRYTQHDLLRGYAAERAGAIDTEQERQAATGRMLDHYLHSAYAAERQMNTFRDPITLDPPAPGTAPEEPADNSGAKDWLGAERAVLLATVHHAAATGHDTHAWQLSWALSTYLDYQGHWHDWLAVGQAAEAAADRLADPTAQALGHRLLAICNLRLGRLEDTDRHLRRALELYRRADDLPGQGAIHLYLGDMWYEQDRHSEALDHARQALDLFRAAGHRRGQADALNFVGWCCALLGDYRQAIVHCEESLRVHRELGHGIVEATTWDSLGYAHHHLGDHAYAVECFQQALELFRRLGSRYNEALTLSRLGDTHRAAGDGDAAREVWEQALSILDDLEHPEAEDVRAKLNS</sequence>
<dbReference type="CDD" id="cd00093">
    <property type="entry name" value="HTH_XRE"/>
    <property type="match status" value="1"/>
</dbReference>
<dbReference type="InterPro" id="IPR019734">
    <property type="entry name" value="TPR_rpt"/>
</dbReference>
<dbReference type="EMBL" id="BLPF01000002">
    <property type="protein sequence ID" value="GFJ82209.1"/>
    <property type="molecule type" value="Genomic_DNA"/>
</dbReference>
<feature type="domain" description="HTH cro/C1-type" evidence="3">
    <location>
        <begin position="35"/>
        <end position="80"/>
    </location>
</feature>
<dbReference type="SUPFAM" id="SSF47413">
    <property type="entry name" value="lambda repressor-like DNA-binding domains"/>
    <property type="match status" value="1"/>
</dbReference>
<dbReference type="SMART" id="SM00530">
    <property type="entry name" value="HTH_XRE"/>
    <property type="match status" value="1"/>
</dbReference>
<comment type="caution">
    <text evidence="4">The sequence shown here is derived from an EMBL/GenBank/DDBJ whole genome shotgun (WGS) entry which is preliminary data.</text>
</comment>
<evidence type="ECO:0000313" key="5">
    <source>
        <dbReference type="Proteomes" id="UP000482800"/>
    </source>
</evidence>
<dbReference type="GO" id="GO:0043531">
    <property type="term" value="F:ADP binding"/>
    <property type="evidence" value="ECO:0007669"/>
    <property type="project" value="InterPro"/>
</dbReference>
<feature type="repeat" description="TPR" evidence="1">
    <location>
        <begin position="693"/>
        <end position="726"/>
    </location>
</feature>
<evidence type="ECO:0000256" key="1">
    <source>
        <dbReference type="PROSITE-ProRule" id="PRU00339"/>
    </source>
</evidence>
<dbReference type="Pfam" id="PF13424">
    <property type="entry name" value="TPR_12"/>
    <property type="match status" value="2"/>
</dbReference>
<keyword evidence="1" id="KW-0802">TPR repeat</keyword>
<dbReference type="PROSITE" id="PS50005">
    <property type="entry name" value="TPR"/>
    <property type="match status" value="1"/>
</dbReference>
<dbReference type="Gene3D" id="1.10.260.40">
    <property type="entry name" value="lambda repressor-like DNA-binding domains"/>
    <property type="match status" value="1"/>
</dbReference>
<dbReference type="PRINTS" id="PR00364">
    <property type="entry name" value="DISEASERSIST"/>
</dbReference>
<dbReference type="PANTHER" id="PTHR47691:SF3">
    <property type="entry name" value="HTH-TYPE TRANSCRIPTIONAL REGULATOR RV0890C-RELATED"/>
    <property type="match status" value="1"/>
</dbReference>
<dbReference type="Pfam" id="PF13560">
    <property type="entry name" value="HTH_31"/>
    <property type="match status" value="1"/>
</dbReference>
<keyword evidence="5" id="KW-1185">Reference proteome</keyword>
<dbReference type="Proteomes" id="UP000482800">
    <property type="component" value="Unassembled WGS sequence"/>
</dbReference>
<dbReference type="InterPro" id="IPR027417">
    <property type="entry name" value="P-loop_NTPase"/>
</dbReference>